<keyword evidence="3" id="KW-1185">Reference proteome</keyword>
<organism evidence="2 3">
    <name type="scientific">Mucor plumbeus</name>
    <dbReference type="NCBI Taxonomy" id="97098"/>
    <lineage>
        <taxon>Eukaryota</taxon>
        <taxon>Fungi</taxon>
        <taxon>Fungi incertae sedis</taxon>
        <taxon>Mucoromycota</taxon>
        <taxon>Mucoromycotina</taxon>
        <taxon>Mucoromycetes</taxon>
        <taxon>Mucorales</taxon>
        <taxon>Mucorineae</taxon>
        <taxon>Mucoraceae</taxon>
        <taxon>Mucor</taxon>
    </lineage>
</organism>
<name>A0A8H7QHY4_9FUNG</name>
<proteinExistence type="predicted"/>
<keyword evidence="1" id="KW-0812">Transmembrane</keyword>
<evidence type="ECO:0000313" key="3">
    <source>
        <dbReference type="Proteomes" id="UP000650833"/>
    </source>
</evidence>
<dbReference type="Proteomes" id="UP000650833">
    <property type="component" value="Unassembled WGS sequence"/>
</dbReference>
<dbReference type="OrthoDB" id="2284908at2759"/>
<evidence type="ECO:0000256" key="1">
    <source>
        <dbReference type="SAM" id="Phobius"/>
    </source>
</evidence>
<keyword evidence="1" id="KW-1133">Transmembrane helix</keyword>
<dbReference type="AlphaFoldDB" id="A0A8H7QHY4"/>
<gene>
    <name evidence="2" type="ORF">INT46_008897</name>
</gene>
<comment type="caution">
    <text evidence="2">The sequence shown here is derived from an EMBL/GenBank/DDBJ whole genome shotgun (WGS) entry which is preliminary data.</text>
</comment>
<reference evidence="2" key="1">
    <citation type="submission" date="2020-12" db="EMBL/GenBank/DDBJ databases">
        <title>Metabolic potential, ecology and presence of endohyphal bacteria is reflected in genomic diversity of Mucoromycotina.</title>
        <authorList>
            <person name="Muszewska A."/>
            <person name="Okrasinska A."/>
            <person name="Steczkiewicz K."/>
            <person name="Drgas O."/>
            <person name="Orlowska M."/>
            <person name="Perlinska-Lenart U."/>
            <person name="Aleksandrzak-Piekarczyk T."/>
            <person name="Szatraj K."/>
            <person name="Zielenkiewicz U."/>
            <person name="Pilsyk S."/>
            <person name="Malc E."/>
            <person name="Mieczkowski P."/>
            <person name="Kruszewska J.S."/>
            <person name="Biernat P."/>
            <person name="Pawlowska J."/>
        </authorList>
    </citation>
    <scope>NUCLEOTIDE SEQUENCE</scope>
    <source>
        <strain evidence="2">CBS 226.32</strain>
    </source>
</reference>
<dbReference type="EMBL" id="JAEPRC010000724">
    <property type="protein sequence ID" value="KAG2192460.1"/>
    <property type="molecule type" value="Genomic_DNA"/>
</dbReference>
<keyword evidence="1" id="KW-0472">Membrane</keyword>
<feature type="transmembrane region" description="Helical" evidence="1">
    <location>
        <begin position="15"/>
        <end position="38"/>
    </location>
</feature>
<protein>
    <submittedName>
        <fullName evidence="2">Uncharacterized protein</fullName>
    </submittedName>
</protein>
<accession>A0A8H7QHY4</accession>
<sequence>MHRYLSHFNQEKPSYLIITVALLKAEVFWVCSAISCLYHSTKSIPTNQITFHNIDNNIPQDIIISVTDESDIKEDTIQLSEKEHYTAHRRLSLPSLAVNDNGIRHRPSAEDEMNGTTCPPVWWQKAKIKLSSASNSKNHRSIDSDKENLLYTPSFYTTEGNAVIDNNQLSLSYLQPIDSVHNSAPSIISQSSNSSEKKHQHRAKQMMTKIKTRIVKISHHRRGASLDLDKFKV</sequence>
<evidence type="ECO:0000313" key="2">
    <source>
        <dbReference type="EMBL" id="KAG2192460.1"/>
    </source>
</evidence>